<dbReference type="AlphaFoldDB" id="A0A9J6ZRY0"/>
<dbReference type="Proteomes" id="UP001056426">
    <property type="component" value="Chromosome"/>
</dbReference>
<evidence type="ECO:0000313" key="5">
    <source>
        <dbReference type="EMBL" id="URW79984.1"/>
    </source>
</evidence>
<feature type="domain" description="Acetyl-CoA hydrolase/transferase N-terminal" evidence="3">
    <location>
        <begin position="4"/>
        <end position="177"/>
    </location>
</feature>
<dbReference type="EMBL" id="CP098400">
    <property type="protein sequence ID" value="URW79984.1"/>
    <property type="molecule type" value="Genomic_DNA"/>
</dbReference>
<evidence type="ECO:0000256" key="1">
    <source>
        <dbReference type="ARBA" id="ARBA00009632"/>
    </source>
</evidence>
<accession>A0A9J6ZRY0</accession>
<reference evidence="5" key="2">
    <citation type="submission" date="2022-06" db="EMBL/GenBank/DDBJ databases">
        <title>Xiashengella guii gen. nov. sp. nov., a bacterium isolated form anaerobic digestion tank.</title>
        <authorList>
            <person name="Huang H."/>
        </authorList>
    </citation>
    <scope>NUCLEOTIDE SEQUENCE</scope>
    <source>
        <strain evidence="5">Ai-910</strain>
    </source>
</reference>
<feature type="domain" description="Acetyl-CoA hydrolase/transferase C-terminal" evidence="4">
    <location>
        <begin position="268"/>
        <end position="420"/>
    </location>
</feature>
<dbReference type="SUPFAM" id="SSF100950">
    <property type="entry name" value="NagB/RpiA/CoA transferase-like"/>
    <property type="match status" value="2"/>
</dbReference>
<evidence type="ECO:0000313" key="6">
    <source>
        <dbReference type="Proteomes" id="UP001056426"/>
    </source>
</evidence>
<dbReference type="GO" id="GO:0008775">
    <property type="term" value="F:acetate CoA-transferase activity"/>
    <property type="evidence" value="ECO:0007669"/>
    <property type="project" value="InterPro"/>
</dbReference>
<gene>
    <name evidence="5" type="ORF">M9189_01245</name>
</gene>
<organism evidence="5 6">
    <name type="scientific">Xiashengella succiniciproducens</name>
    <dbReference type="NCBI Taxonomy" id="2949635"/>
    <lineage>
        <taxon>Bacteria</taxon>
        <taxon>Pseudomonadati</taxon>
        <taxon>Bacteroidota</taxon>
        <taxon>Bacteroidia</taxon>
        <taxon>Marinilabiliales</taxon>
        <taxon>Marinilabiliaceae</taxon>
        <taxon>Xiashengella</taxon>
    </lineage>
</organism>
<evidence type="ECO:0000259" key="3">
    <source>
        <dbReference type="Pfam" id="PF02550"/>
    </source>
</evidence>
<name>A0A9J6ZRY0_9BACT</name>
<dbReference type="PANTHER" id="PTHR21432:SF20">
    <property type="entry name" value="ACETYL-COA HYDROLASE"/>
    <property type="match status" value="1"/>
</dbReference>
<proteinExistence type="inferred from homology"/>
<dbReference type="InterPro" id="IPR026888">
    <property type="entry name" value="AcetylCoA_hyd_C"/>
</dbReference>
<dbReference type="GO" id="GO:0006083">
    <property type="term" value="P:acetate metabolic process"/>
    <property type="evidence" value="ECO:0007669"/>
    <property type="project" value="InterPro"/>
</dbReference>
<protein>
    <submittedName>
        <fullName evidence="5">4-hydroxybutyrate CoA-transferase</fullName>
    </submittedName>
</protein>
<dbReference type="InterPro" id="IPR046433">
    <property type="entry name" value="ActCoA_hydro"/>
</dbReference>
<dbReference type="Pfam" id="PF02550">
    <property type="entry name" value="AcetylCoA_hydro"/>
    <property type="match status" value="1"/>
</dbReference>
<dbReference type="InterPro" id="IPR003702">
    <property type="entry name" value="ActCoA_hydro_N"/>
</dbReference>
<sequence length="434" mass="47164">MGYKTVTAEEAVKVIKSGDRVHLSSVAVTPWALTRAMVERGRRGEFKNVKIQHIHTEGPAPYADKEFEGIFQLESFFVGANVRKATQQGYADYIPVFLSETQKLIREGYLKVNVAMIQVSPPDKHGYVSLGTSVDATLAAIENADTVIAQVNKYVPRAFGDAMIPANMIDYFVEHDEPLYLHHNSPISEIEQKIGYNVAQLVEDGACLQMGIGGIPNAVLAELGNHKNLGVHTEMFSDGLLPLIASGVVNGSQKQIGKGKIVASFLMGSQALYDFVDDNPMVAMMDVAFTNGIHVIRKNKKVTAINSALSVDITGQVCADSIGTTHYSGVGGQIDFIRGASHSEGGKPIIAMPSVTSKGVSKITPTLMEGAGVVTTRANMHWLVTEFGAVNLYGKTLQERARLIISVAHPDHRETLEKAAFERFGPHFHYISRD</sequence>
<comment type="similarity">
    <text evidence="1">Belongs to the acetyl-CoA hydrolase/transferase family.</text>
</comment>
<dbReference type="KEGG" id="alkq:M9189_01245"/>
<dbReference type="InterPro" id="IPR038460">
    <property type="entry name" value="AcetylCoA_hyd_C_sf"/>
</dbReference>
<keyword evidence="6" id="KW-1185">Reference proteome</keyword>
<dbReference type="InterPro" id="IPR037171">
    <property type="entry name" value="NagB/RpiA_transferase-like"/>
</dbReference>
<dbReference type="PANTHER" id="PTHR21432">
    <property type="entry name" value="ACETYL-COA HYDROLASE-RELATED"/>
    <property type="match status" value="1"/>
</dbReference>
<dbReference type="Gene3D" id="3.30.750.70">
    <property type="entry name" value="4-hydroxybutyrate coenzyme like domains"/>
    <property type="match status" value="1"/>
</dbReference>
<dbReference type="Gene3D" id="3.40.1080.10">
    <property type="entry name" value="Glutaconate Coenzyme A-transferase"/>
    <property type="match status" value="1"/>
</dbReference>
<evidence type="ECO:0000256" key="2">
    <source>
        <dbReference type="ARBA" id="ARBA00022679"/>
    </source>
</evidence>
<evidence type="ECO:0000259" key="4">
    <source>
        <dbReference type="Pfam" id="PF13336"/>
    </source>
</evidence>
<dbReference type="RefSeq" id="WP_250724096.1">
    <property type="nucleotide sequence ID" value="NZ_CP098400.1"/>
</dbReference>
<keyword evidence="2" id="KW-0808">Transferase</keyword>
<dbReference type="Gene3D" id="3.40.1080.20">
    <property type="entry name" value="Acetyl-CoA hydrolase/transferase C-terminal domain"/>
    <property type="match status" value="1"/>
</dbReference>
<reference evidence="5" key="1">
    <citation type="submission" date="2022-05" db="EMBL/GenBank/DDBJ databases">
        <authorList>
            <person name="Sun X."/>
        </authorList>
    </citation>
    <scope>NUCLEOTIDE SEQUENCE</scope>
    <source>
        <strain evidence="5">Ai-910</strain>
    </source>
</reference>
<dbReference type="Pfam" id="PF13336">
    <property type="entry name" value="AcetylCoA_hyd_C"/>
    <property type="match status" value="1"/>
</dbReference>